<evidence type="ECO:0000256" key="2">
    <source>
        <dbReference type="ARBA" id="ARBA00022801"/>
    </source>
</evidence>
<evidence type="ECO:0000256" key="7">
    <source>
        <dbReference type="SAM" id="MobiDB-lite"/>
    </source>
</evidence>
<dbReference type="GO" id="GO:0003676">
    <property type="term" value="F:nucleic acid binding"/>
    <property type="evidence" value="ECO:0007669"/>
    <property type="project" value="InterPro"/>
</dbReference>
<dbReference type="GO" id="GO:0003724">
    <property type="term" value="F:RNA helicase activity"/>
    <property type="evidence" value="ECO:0007669"/>
    <property type="project" value="InterPro"/>
</dbReference>
<dbReference type="PANTHER" id="PTHR47959:SF13">
    <property type="entry name" value="ATP-DEPENDENT RNA HELICASE RHLE"/>
    <property type="match status" value="1"/>
</dbReference>
<protein>
    <submittedName>
        <fullName evidence="11">DEAD/DEAH box helicase</fullName>
    </submittedName>
</protein>
<keyword evidence="2" id="KW-0378">Hydrolase</keyword>
<proteinExistence type="inferred from homology"/>
<comment type="caution">
    <text evidence="11">The sequence shown here is derived from an EMBL/GenBank/DDBJ whole genome shotgun (WGS) entry which is preliminary data.</text>
</comment>
<feature type="short sequence motif" description="Q motif" evidence="6">
    <location>
        <begin position="1"/>
        <end position="29"/>
    </location>
</feature>
<evidence type="ECO:0000256" key="6">
    <source>
        <dbReference type="PROSITE-ProRule" id="PRU00552"/>
    </source>
</evidence>
<dbReference type="SUPFAM" id="SSF52540">
    <property type="entry name" value="P-loop containing nucleoside triphosphate hydrolases"/>
    <property type="match status" value="1"/>
</dbReference>
<dbReference type="InterPro" id="IPR014001">
    <property type="entry name" value="Helicase_ATP-bd"/>
</dbReference>
<dbReference type="InterPro" id="IPR027417">
    <property type="entry name" value="P-loop_NTPase"/>
</dbReference>
<accession>A0A928HEM9</accession>
<dbReference type="GO" id="GO:0016787">
    <property type="term" value="F:hydrolase activity"/>
    <property type="evidence" value="ECO:0007669"/>
    <property type="project" value="UniProtKB-KW"/>
</dbReference>
<feature type="compositionally biased region" description="Basic residues" evidence="7">
    <location>
        <begin position="473"/>
        <end position="482"/>
    </location>
</feature>
<evidence type="ECO:0000256" key="3">
    <source>
        <dbReference type="ARBA" id="ARBA00022806"/>
    </source>
</evidence>
<name>A0A928HEM9_9BACT</name>
<gene>
    <name evidence="11" type="ORF">E7027_06325</name>
</gene>
<dbReference type="PROSITE" id="PS51192">
    <property type="entry name" value="HELICASE_ATP_BIND_1"/>
    <property type="match status" value="1"/>
</dbReference>
<dbReference type="EMBL" id="SUVG01000007">
    <property type="protein sequence ID" value="MBE6421719.1"/>
    <property type="molecule type" value="Genomic_DNA"/>
</dbReference>
<feature type="region of interest" description="Disordered" evidence="7">
    <location>
        <begin position="375"/>
        <end position="404"/>
    </location>
</feature>
<evidence type="ECO:0000259" key="8">
    <source>
        <dbReference type="PROSITE" id="PS51192"/>
    </source>
</evidence>
<dbReference type="GO" id="GO:0005524">
    <property type="term" value="F:ATP binding"/>
    <property type="evidence" value="ECO:0007669"/>
    <property type="project" value="UniProtKB-KW"/>
</dbReference>
<dbReference type="Proteomes" id="UP000725649">
    <property type="component" value="Unassembled WGS sequence"/>
</dbReference>
<dbReference type="PROSITE" id="PS51194">
    <property type="entry name" value="HELICASE_CTER"/>
    <property type="match status" value="1"/>
</dbReference>
<dbReference type="SMART" id="SM00487">
    <property type="entry name" value="DEXDc"/>
    <property type="match status" value="1"/>
</dbReference>
<feature type="domain" description="Helicase ATP-binding" evidence="8">
    <location>
        <begin position="32"/>
        <end position="202"/>
    </location>
</feature>
<evidence type="ECO:0000256" key="4">
    <source>
        <dbReference type="ARBA" id="ARBA00022840"/>
    </source>
</evidence>
<keyword evidence="4" id="KW-0067">ATP-binding</keyword>
<dbReference type="Pfam" id="PF00271">
    <property type="entry name" value="Helicase_C"/>
    <property type="match status" value="1"/>
</dbReference>
<dbReference type="InterPro" id="IPR011545">
    <property type="entry name" value="DEAD/DEAH_box_helicase_dom"/>
</dbReference>
<dbReference type="InterPro" id="IPR050079">
    <property type="entry name" value="DEAD_box_RNA_helicase"/>
</dbReference>
<comment type="similarity">
    <text evidence="5">Belongs to the DEAD box helicase family.</text>
</comment>
<keyword evidence="1" id="KW-0547">Nucleotide-binding</keyword>
<feature type="domain" description="DEAD-box RNA helicase Q" evidence="10">
    <location>
        <begin position="1"/>
        <end position="29"/>
    </location>
</feature>
<evidence type="ECO:0000313" key="12">
    <source>
        <dbReference type="Proteomes" id="UP000725649"/>
    </source>
</evidence>
<dbReference type="SMART" id="SM00490">
    <property type="entry name" value="HELICc"/>
    <property type="match status" value="1"/>
</dbReference>
<feature type="compositionally biased region" description="Basic residues" evidence="7">
    <location>
        <begin position="490"/>
        <end position="509"/>
    </location>
</feature>
<evidence type="ECO:0000313" key="11">
    <source>
        <dbReference type="EMBL" id="MBE6421719.1"/>
    </source>
</evidence>
<reference evidence="11" key="1">
    <citation type="submission" date="2019-04" db="EMBL/GenBank/DDBJ databases">
        <title>Evolution of Biomass-Degrading Anaerobic Consortia Revealed by Metagenomics.</title>
        <authorList>
            <person name="Peng X."/>
        </authorList>
    </citation>
    <scope>NUCLEOTIDE SEQUENCE</scope>
    <source>
        <strain evidence="11">SIG66</strain>
    </source>
</reference>
<sequence length="509" mass="57328">MKNIFLSLPEFLQQALTAQGITTPTPVQQKAIGPALEGKDVLATAQTGTGKTLAFLLPLVVHLQENPQENALILSPTRELAQQTYEELKKLTDDENPLKTVLIIGGDNIHKQFADLRSKPRVIVATPGRVIDHMQRKSIILKNTHYLVLDETDRMLDMGFIDDMRRVVAALPAPRQTFLFSATMPKEIVSLAEEFLKNPVRVQIGSVVSPADLVLQEVVEVTIREKLPQLLHELNSRQGSVLIFTRTKHGAERLAKQLKLYGQKCNALHGDLRQNRRRQVLEFFKNQTVRILVATDVAARGIDVPHIAHVINYDLPQCPEDYIHRIGRTGRAGAVGSAISFIADDGDKWQDICKVTKFSIPVKTVQKTIEPLPEPKFVAQEEGSAHARNRKKQRPVRAEKPSKATELAKKLLAEGEVYLPQGEELKKKPVPQAQEKTPLRKVKTFRKAVQTESILEEKPQEEPNPFRTVKVGASKKKLQKNFRRTDKGFSAHKHKKGAPSKFFKRKKRK</sequence>
<dbReference type="PANTHER" id="PTHR47959">
    <property type="entry name" value="ATP-DEPENDENT RNA HELICASE RHLE-RELATED"/>
    <property type="match status" value="1"/>
</dbReference>
<evidence type="ECO:0000256" key="5">
    <source>
        <dbReference type="ARBA" id="ARBA00038437"/>
    </source>
</evidence>
<dbReference type="PROSITE" id="PS51195">
    <property type="entry name" value="Q_MOTIF"/>
    <property type="match status" value="1"/>
</dbReference>
<organism evidence="11 12">
    <name type="scientific">Candidatus Avelusimicrobium gallicola</name>
    <dbReference type="NCBI Taxonomy" id="2562704"/>
    <lineage>
        <taxon>Bacteria</taxon>
        <taxon>Pseudomonadati</taxon>
        <taxon>Elusimicrobiota</taxon>
        <taxon>Elusimicrobia</taxon>
        <taxon>Elusimicrobiales</taxon>
        <taxon>Elusimicrobiaceae</taxon>
        <taxon>Candidatus Avelusimicrobium</taxon>
    </lineage>
</organism>
<dbReference type="CDD" id="cd00268">
    <property type="entry name" value="DEADc"/>
    <property type="match status" value="1"/>
</dbReference>
<evidence type="ECO:0000259" key="10">
    <source>
        <dbReference type="PROSITE" id="PS51195"/>
    </source>
</evidence>
<evidence type="ECO:0000259" key="9">
    <source>
        <dbReference type="PROSITE" id="PS51194"/>
    </source>
</evidence>
<dbReference type="Gene3D" id="3.40.50.300">
    <property type="entry name" value="P-loop containing nucleotide triphosphate hydrolases"/>
    <property type="match status" value="2"/>
</dbReference>
<dbReference type="Pfam" id="PF00270">
    <property type="entry name" value="DEAD"/>
    <property type="match status" value="1"/>
</dbReference>
<evidence type="ECO:0000256" key="1">
    <source>
        <dbReference type="ARBA" id="ARBA00022741"/>
    </source>
</evidence>
<dbReference type="CDD" id="cd18787">
    <property type="entry name" value="SF2_C_DEAD"/>
    <property type="match status" value="1"/>
</dbReference>
<feature type="domain" description="Helicase C-terminal" evidence="9">
    <location>
        <begin position="226"/>
        <end position="373"/>
    </location>
</feature>
<dbReference type="InterPro" id="IPR014014">
    <property type="entry name" value="RNA_helicase_DEAD_Q_motif"/>
</dbReference>
<dbReference type="AlphaFoldDB" id="A0A928HEM9"/>
<dbReference type="GO" id="GO:0005829">
    <property type="term" value="C:cytosol"/>
    <property type="evidence" value="ECO:0007669"/>
    <property type="project" value="TreeGrafter"/>
</dbReference>
<dbReference type="InterPro" id="IPR001650">
    <property type="entry name" value="Helicase_C-like"/>
</dbReference>
<feature type="region of interest" description="Disordered" evidence="7">
    <location>
        <begin position="451"/>
        <end position="509"/>
    </location>
</feature>
<dbReference type="InterPro" id="IPR044742">
    <property type="entry name" value="DEAD/DEAH_RhlB"/>
</dbReference>
<keyword evidence="3 11" id="KW-0347">Helicase</keyword>